<comment type="subunit">
    <text evidence="1">Component of the RNA polymerase III (Pol III) complex consisting of 17 subunits.</text>
</comment>
<dbReference type="EMBL" id="JAUJYN010000006">
    <property type="protein sequence ID" value="KAK1268555.1"/>
    <property type="molecule type" value="Genomic_DNA"/>
</dbReference>
<dbReference type="InterPro" id="IPR013197">
    <property type="entry name" value="RNA_pol_III_RPC82-rel_HTH"/>
</dbReference>
<comment type="caution">
    <text evidence="4">The sequence shown here is derived from an EMBL/GenBank/DDBJ whole genome shotgun (WGS) entry which is preliminary data.</text>
</comment>
<comment type="subcellular location">
    <subcellularLocation>
        <location evidence="1">Nucleus</location>
    </subcellularLocation>
</comment>
<dbReference type="AlphaFoldDB" id="A0AAV9AWZ1"/>
<proteinExistence type="inferred from homology"/>
<dbReference type="FunFam" id="1.10.10.10:FF:000515">
    <property type="entry name" value="DNA-directed RNA polymerase III subunit rpc3"/>
    <property type="match status" value="1"/>
</dbReference>
<reference evidence="4" key="1">
    <citation type="journal article" date="2023" name="Nat. Commun.">
        <title>Diploid and tetraploid genomes of Acorus and the evolution of monocots.</title>
        <authorList>
            <person name="Ma L."/>
            <person name="Liu K.W."/>
            <person name="Li Z."/>
            <person name="Hsiao Y.Y."/>
            <person name="Qi Y."/>
            <person name="Fu T."/>
            <person name="Tang G.D."/>
            <person name="Zhang D."/>
            <person name="Sun W.H."/>
            <person name="Liu D.K."/>
            <person name="Li Y."/>
            <person name="Chen G.Z."/>
            <person name="Liu X.D."/>
            <person name="Liao X.Y."/>
            <person name="Jiang Y.T."/>
            <person name="Yu X."/>
            <person name="Hao Y."/>
            <person name="Huang J."/>
            <person name="Zhao X.W."/>
            <person name="Ke S."/>
            <person name="Chen Y.Y."/>
            <person name="Wu W.L."/>
            <person name="Hsu J.L."/>
            <person name="Lin Y.F."/>
            <person name="Huang M.D."/>
            <person name="Li C.Y."/>
            <person name="Huang L."/>
            <person name="Wang Z.W."/>
            <person name="Zhao X."/>
            <person name="Zhong W.Y."/>
            <person name="Peng D.H."/>
            <person name="Ahmad S."/>
            <person name="Lan S."/>
            <person name="Zhang J.S."/>
            <person name="Tsai W.C."/>
            <person name="Van de Peer Y."/>
            <person name="Liu Z.J."/>
        </authorList>
    </citation>
    <scope>NUCLEOTIDE SEQUENCE</scope>
    <source>
        <strain evidence="4">SCP</strain>
    </source>
</reference>
<reference evidence="4" key="2">
    <citation type="submission" date="2023-06" db="EMBL/GenBank/DDBJ databases">
        <authorList>
            <person name="Ma L."/>
            <person name="Liu K.-W."/>
            <person name="Li Z."/>
            <person name="Hsiao Y.-Y."/>
            <person name="Qi Y."/>
            <person name="Fu T."/>
            <person name="Tang G."/>
            <person name="Zhang D."/>
            <person name="Sun W.-H."/>
            <person name="Liu D.-K."/>
            <person name="Li Y."/>
            <person name="Chen G.-Z."/>
            <person name="Liu X.-D."/>
            <person name="Liao X.-Y."/>
            <person name="Jiang Y.-T."/>
            <person name="Yu X."/>
            <person name="Hao Y."/>
            <person name="Huang J."/>
            <person name="Zhao X.-W."/>
            <person name="Ke S."/>
            <person name="Chen Y.-Y."/>
            <person name="Wu W.-L."/>
            <person name="Hsu J.-L."/>
            <person name="Lin Y.-F."/>
            <person name="Huang M.-D."/>
            <person name="Li C.-Y."/>
            <person name="Huang L."/>
            <person name="Wang Z.-W."/>
            <person name="Zhao X."/>
            <person name="Zhong W.-Y."/>
            <person name="Peng D.-H."/>
            <person name="Ahmad S."/>
            <person name="Lan S."/>
            <person name="Zhang J.-S."/>
            <person name="Tsai W.-C."/>
            <person name="Van De Peer Y."/>
            <person name="Liu Z.-J."/>
        </authorList>
    </citation>
    <scope>NUCLEOTIDE SEQUENCE</scope>
    <source>
        <strain evidence="4">SCP</strain>
        <tissue evidence="4">Leaves</tissue>
    </source>
</reference>
<evidence type="ECO:0000256" key="1">
    <source>
        <dbReference type="RuleBase" id="RU367076"/>
    </source>
</evidence>
<dbReference type="Pfam" id="PF08221">
    <property type="entry name" value="HTH_9"/>
    <property type="match status" value="1"/>
</dbReference>
<keyword evidence="5" id="KW-1185">Reference proteome</keyword>
<comment type="function">
    <text evidence="1">DNA-dependent RNA polymerase catalyzes the transcription of DNA into RNA using the four ribonucleoside triphosphates as substrates. Specific core component of RNA polymerase III which synthesizes small RNAs, such as 5S rRNA and tRNAs.</text>
</comment>
<evidence type="ECO:0000256" key="2">
    <source>
        <dbReference type="SAM" id="MobiDB-lite"/>
    </source>
</evidence>
<feature type="domain" description="RNA polymerase III subunit RPC82-related helix-turn-helix" evidence="3">
    <location>
        <begin position="120"/>
        <end position="165"/>
    </location>
</feature>
<dbReference type="PANTHER" id="PTHR12949">
    <property type="entry name" value="RNA POLYMERASE III DNA DIRECTED -RELATED"/>
    <property type="match status" value="1"/>
</dbReference>
<dbReference type="InterPro" id="IPR039748">
    <property type="entry name" value="RPC3"/>
</dbReference>
<accession>A0AAV9AWZ1</accession>
<organism evidence="4 5">
    <name type="scientific">Acorus gramineus</name>
    <name type="common">Dwarf sweet flag</name>
    <dbReference type="NCBI Taxonomy" id="55184"/>
    <lineage>
        <taxon>Eukaryota</taxon>
        <taxon>Viridiplantae</taxon>
        <taxon>Streptophyta</taxon>
        <taxon>Embryophyta</taxon>
        <taxon>Tracheophyta</taxon>
        <taxon>Spermatophyta</taxon>
        <taxon>Magnoliopsida</taxon>
        <taxon>Liliopsida</taxon>
        <taxon>Acoraceae</taxon>
        <taxon>Acorus</taxon>
    </lineage>
</organism>
<name>A0AAV9AWZ1_ACOGR</name>
<keyword evidence="1" id="KW-0240">DNA-directed RNA polymerase</keyword>
<dbReference type="InterPro" id="IPR036388">
    <property type="entry name" value="WH-like_DNA-bd_sf"/>
</dbReference>
<dbReference type="PANTHER" id="PTHR12949:SF0">
    <property type="entry name" value="DNA-DIRECTED RNA POLYMERASE III SUBUNIT RPC3"/>
    <property type="match status" value="1"/>
</dbReference>
<sequence length="531" mass="58979">MSIPELSATLLGSMRLGSLLGKHVKSPIVGRNQGLAEFLATIYNFIDFVNEDEPDKPPNLQRGERSLNQTLEPGRKKMSPLMPTDLSLFGSNYGGDLAENDEKHLEKLVMENPTLTISGAKSVCDCLLRRGSLSLDELRKFTKVPTSQVKECLLVLIQHNCVQAFSIPEKGNFGGDLGTVTQYMALFDNILHRLRFPKFSIIVENHLGEQCASLFRGVLQNGRVTFNQLVDRDQAGSKGARDRETLREDFNKLIQARYVERCPKPDPFIAPDLEEDAPAKKRGSKLSILCQNLRKLSSYGYLSFVADVHTIEKQAVAEATLFEAERFREIRPRVQCGGEESVEHNDNVTVGEKEDLADHEIVETNGSLDRFENGRAKTDENASMDSGRKHEKLEIDDETQATISENEVVWRPNYEKFIGNLRNQRMSKAGLNHSQVPVGSWAATVKIPWSEGIEGRREVRSRSILGVWNEDATLIARWLSQAEIGDGEESATALADGGSDCIDLSSVFHCKDSPCFSQILGAGGGVHFCSP</sequence>
<feature type="region of interest" description="Disordered" evidence="2">
    <location>
        <begin position="54"/>
        <end position="77"/>
    </location>
</feature>
<keyword evidence="1" id="KW-0539">Nucleus</keyword>
<evidence type="ECO:0000259" key="3">
    <source>
        <dbReference type="Pfam" id="PF08221"/>
    </source>
</evidence>
<dbReference type="Gene3D" id="1.10.10.10">
    <property type="entry name" value="Winged helix-like DNA-binding domain superfamily/Winged helix DNA-binding domain"/>
    <property type="match status" value="2"/>
</dbReference>
<comment type="similarity">
    <text evidence="1">Belongs to the eukaryotic RPC3/POLR3C RNA polymerase subunit family.</text>
</comment>
<dbReference type="GO" id="GO:0003697">
    <property type="term" value="F:single-stranded DNA binding"/>
    <property type="evidence" value="ECO:0007669"/>
    <property type="project" value="UniProtKB-UniRule"/>
</dbReference>
<dbReference type="Proteomes" id="UP001179952">
    <property type="component" value="Unassembled WGS sequence"/>
</dbReference>
<evidence type="ECO:0000313" key="5">
    <source>
        <dbReference type="Proteomes" id="UP001179952"/>
    </source>
</evidence>
<gene>
    <name evidence="4" type="ORF">QJS04_geneDACA017093</name>
</gene>
<dbReference type="GO" id="GO:0005666">
    <property type="term" value="C:RNA polymerase III complex"/>
    <property type="evidence" value="ECO:0007669"/>
    <property type="project" value="UniProtKB-UniRule"/>
</dbReference>
<protein>
    <recommendedName>
        <fullName evidence="1">DNA-directed RNA polymerase III subunit RPC3</fullName>
        <shortName evidence="1">RNA polymerase III subunit C3</shortName>
    </recommendedName>
</protein>
<keyword evidence="1" id="KW-0804">Transcription</keyword>
<evidence type="ECO:0000313" key="4">
    <source>
        <dbReference type="EMBL" id="KAK1268555.1"/>
    </source>
</evidence>